<accession>X5HJR5</accession>
<evidence type="ECO:0000256" key="2">
    <source>
        <dbReference type="ARBA" id="ARBA00006446"/>
    </source>
</evidence>
<dbReference type="Gene3D" id="3.30.465.10">
    <property type="match status" value="1"/>
</dbReference>
<dbReference type="SUPFAM" id="SSF56176">
    <property type="entry name" value="FAD-binding/transporter-associated domain-like"/>
    <property type="match status" value="1"/>
</dbReference>
<evidence type="ECO:0000256" key="3">
    <source>
        <dbReference type="ARBA" id="ARBA00022475"/>
    </source>
</evidence>
<dbReference type="RefSeq" id="WP_038559314.1">
    <property type="nucleotide sequence ID" value="NZ_CP007481.1"/>
</dbReference>
<evidence type="ECO:0000256" key="4">
    <source>
        <dbReference type="ARBA" id="ARBA00022692"/>
    </source>
</evidence>
<dbReference type="Pfam" id="PF01595">
    <property type="entry name" value="CNNM"/>
    <property type="match status" value="1"/>
</dbReference>
<evidence type="ECO:0000313" key="13">
    <source>
        <dbReference type="Proteomes" id="UP000023755"/>
    </source>
</evidence>
<dbReference type="PROSITE" id="PS51846">
    <property type="entry name" value="CNNM"/>
    <property type="match status" value="1"/>
</dbReference>
<keyword evidence="8 9" id="KW-0472">Membrane</keyword>
<name>X5HJR5_9RICK</name>
<dbReference type="OrthoDB" id="9797674at2"/>
<dbReference type="Pfam" id="PF03471">
    <property type="entry name" value="CorC_HlyC"/>
    <property type="match status" value="1"/>
</dbReference>
<dbReference type="KEGG" id="nhm:NHE_0385"/>
<comment type="subcellular location">
    <subcellularLocation>
        <location evidence="1">Cell membrane</location>
        <topology evidence="1">Multi-pass membrane protein</topology>
    </subcellularLocation>
</comment>
<dbReference type="InterPro" id="IPR044751">
    <property type="entry name" value="Ion_transp-like_CBS"/>
</dbReference>
<dbReference type="PANTHER" id="PTHR22777:SF32">
    <property type="entry name" value="UPF0053 INNER MEMBRANE PROTEIN YFJD"/>
    <property type="match status" value="1"/>
</dbReference>
<dbReference type="InterPro" id="IPR046342">
    <property type="entry name" value="CBS_dom_sf"/>
</dbReference>
<evidence type="ECO:0000256" key="9">
    <source>
        <dbReference type="PROSITE-ProRule" id="PRU01193"/>
    </source>
</evidence>
<feature type="transmembrane region" description="Helical" evidence="10">
    <location>
        <begin position="92"/>
        <end position="112"/>
    </location>
</feature>
<dbReference type="Pfam" id="PF00571">
    <property type="entry name" value="CBS"/>
    <property type="match status" value="1"/>
</dbReference>
<evidence type="ECO:0000256" key="1">
    <source>
        <dbReference type="ARBA" id="ARBA00004651"/>
    </source>
</evidence>
<proteinExistence type="inferred from homology"/>
<keyword evidence="7" id="KW-0129">CBS domain</keyword>
<comment type="similarity">
    <text evidence="2">Belongs to the UPF0053 family. Hemolysin C subfamily.</text>
</comment>
<protein>
    <submittedName>
        <fullName evidence="12">Transporter associated domain protein</fullName>
    </submittedName>
</protein>
<evidence type="ECO:0000256" key="5">
    <source>
        <dbReference type="ARBA" id="ARBA00022737"/>
    </source>
</evidence>
<evidence type="ECO:0000256" key="8">
    <source>
        <dbReference type="ARBA" id="ARBA00023136"/>
    </source>
</evidence>
<keyword evidence="5" id="KW-0677">Repeat</keyword>
<dbReference type="Gene3D" id="3.10.580.10">
    <property type="entry name" value="CBS-domain"/>
    <property type="match status" value="1"/>
</dbReference>
<evidence type="ECO:0000256" key="6">
    <source>
        <dbReference type="ARBA" id="ARBA00022989"/>
    </source>
</evidence>
<dbReference type="SUPFAM" id="SSF54631">
    <property type="entry name" value="CBS-domain pair"/>
    <property type="match status" value="1"/>
</dbReference>
<dbReference type="InterPro" id="IPR000644">
    <property type="entry name" value="CBS_dom"/>
</dbReference>
<dbReference type="PANTHER" id="PTHR22777">
    <property type="entry name" value="HEMOLYSIN-RELATED"/>
    <property type="match status" value="1"/>
</dbReference>
<dbReference type="InterPro" id="IPR016169">
    <property type="entry name" value="FAD-bd_PCMH_sub2"/>
</dbReference>
<dbReference type="AlphaFoldDB" id="X5HJR5"/>
<dbReference type="InterPro" id="IPR036318">
    <property type="entry name" value="FAD-bd_PCMH-like_sf"/>
</dbReference>
<dbReference type="SMART" id="SM01091">
    <property type="entry name" value="CorC_HlyC"/>
    <property type="match status" value="1"/>
</dbReference>
<gene>
    <name evidence="12" type="ORF">NHE_0385</name>
</gene>
<evidence type="ECO:0000256" key="10">
    <source>
        <dbReference type="SAM" id="Phobius"/>
    </source>
</evidence>
<keyword evidence="13" id="KW-1185">Reference proteome</keyword>
<dbReference type="STRING" id="1286528.NHE_0385"/>
<keyword evidence="4 9" id="KW-0812">Transmembrane</keyword>
<dbReference type="GO" id="GO:0050660">
    <property type="term" value="F:flavin adenine dinucleotide binding"/>
    <property type="evidence" value="ECO:0007669"/>
    <property type="project" value="InterPro"/>
</dbReference>
<feature type="domain" description="CNNM transmembrane" evidence="11">
    <location>
        <begin position="2"/>
        <end position="143"/>
    </location>
</feature>
<organism evidence="12 13">
    <name type="scientific">Neorickettsia helminthoeca str. Oregon</name>
    <dbReference type="NCBI Taxonomy" id="1286528"/>
    <lineage>
        <taxon>Bacteria</taxon>
        <taxon>Pseudomonadati</taxon>
        <taxon>Pseudomonadota</taxon>
        <taxon>Alphaproteobacteria</taxon>
        <taxon>Rickettsiales</taxon>
        <taxon>Anaplasmataceae</taxon>
        <taxon>Neorickettsia</taxon>
    </lineage>
</organism>
<dbReference type="HOGENOM" id="CLU_015237_4_1_5"/>
<dbReference type="InterPro" id="IPR002550">
    <property type="entry name" value="CNNM"/>
</dbReference>
<keyword evidence="3" id="KW-1003">Cell membrane</keyword>
<dbReference type="CDD" id="cd04590">
    <property type="entry name" value="CBS_pair_CorC_HlyC_assoc"/>
    <property type="match status" value="1"/>
</dbReference>
<sequence>MSGLLVVFFLILLFASLLLSCVFSGSETAITAVNPAKLTQLKNKGSTKAALLLELYDDKERVISTVLLCNNVANMFASSVSAFLVIDVFGSLGIIISTFVVSAVVVVFGEILPKAYAISHPEDLGMFLAYFISFVVKIFGPLVQYLNIVIKISLKWFNPLKCSSEILSPYDTIRGLLVLHKKSHSQQNVQKNLEVIGNILDITEIHVDKIMTHRRDVCSINIALSKEDIMRTVLSSRYRWIPLWKDKDDNFVKVLDASRLRIACANKFKINLRDYLEEPLFVPGSTLVSVQLHNFKVNKNDFSIVIDEYGNAIGVITFSDIMEEIIGEAVYTHNYQDIKESGDGAYIINGRIPIRDLNKKMGFNFPTENNHTFAGMIIDEIERIPSEGEIFEMCGCVLEILKKKSNKIVSVKLKRVGRSSQ</sequence>
<keyword evidence="6 9" id="KW-1133">Transmembrane helix</keyword>
<dbReference type="EMBL" id="CP007481">
    <property type="protein sequence ID" value="AHX11334.1"/>
    <property type="molecule type" value="Genomic_DNA"/>
</dbReference>
<evidence type="ECO:0000259" key="11">
    <source>
        <dbReference type="PROSITE" id="PS51846"/>
    </source>
</evidence>
<dbReference type="Proteomes" id="UP000023755">
    <property type="component" value="Chromosome"/>
</dbReference>
<evidence type="ECO:0000313" key="12">
    <source>
        <dbReference type="EMBL" id="AHX11334.1"/>
    </source>
</evidence>
<feature type="transmembrane region" description="Helical" evidence="10">
    <location>
        <begin position="124"/>
        <end position="146"/>
    </location>
</feature>
<reference evidence="12 13" key="1">
    <citation type="submission" date="2014-03" db="EMBL/GenBank/DDBJ databases">
        <title>Sequencing and Comparison of Genomes and Transcriptome Profiles of Human Ehrlichiosis Agents.</title>
        <authorList>
            <person name="Lin M."/>
            <person name="Daugherty S.C."/>
            <person name="Nagaraj S."/>
            <person name="Cheng Z."/>
            <person name="Xiong Q."/>
            <person name="Lin F.-Y."/>
            <person name="Sengamalay N."/>
            <person name="Ott S."/>
            <person name="Godinez A."/>
            <person name="Tallon L.J."/>
            <person name="Sadzewicz L."/>
            <person name="Fraser C.M."/>
            <person name="Dunning Hotopp J.C."/>
            <person name="Rikihisa Y."/>
        </authorList>
    </citation>
    <scope>NUCLEOTIDE SEQUENCE [LARGE SCALE GENOMIC DNA]</scope>
    <source>
        <strain evidence="12 13">Oregon</strain>
    </source>
</reference>
<dbReference type="GO" id="GO:0005886">
    <property type="term" value="C:plasma membrane"/>
    <property type="evidence" value="ECO:0007669"/>
    <property type="project" value="UniProtKB-SubCell"/>
</dbReference>
<dbReference type="InterPro" id="IPR005170">
    <property type="entry name" value="Transptr-assoc_dom"/>
</dbReference>
<evidence type="ECO:0000256" key="7">
    <source>
        <dbReference type="ARBA" id="ARBA00023122"/>
    </source>
</evidence>